<name>A0AAV1VB05_9STRA</name>
<accession>A0AAV1VB05</accession>
<proteinExistence type="predicted"/>
<protein>
    <submittedName>
        <fullName evidence="1">Uncharacterized protein</fullName>
    </submittedName>
</protein>
<dbReference type="Proteomes" id="UP001162060">
    <property type="component" value="Unassembled WGS sequence"/>
</dbReference>
<reference evidence="1" key="1">
    <citation type="submission" date="2024-01" db="EMBL/GenBank/DDBJ databases">
        <authorList>
            <person name="Webb A."/>
        </authorList>
    </citation>
    <scope>NUCLEOTIDE SEQUENCE</scope>
    <source>
        <strain evidence="1">Pm1</strain>
    </source>
</reference>
<sequence length="52" mass="5743">MVATLARQRDYVFTPPSVEERLCQAAGQTLATWVICHGPKTPEEVESGQALR</sequence>
<dbReference type="AlphaFoldDB" id="A0AAV1VB05"/>
<gene>
    <name evidence="1" type="ORF">PM001_LOCUS28552</name>
</gene>
<comment type="caution">
    <text evidence="1">The sequence shown here is derived from an EMBL/GenBank/DDBJ whole genome shotgun (WGS) entry which is preliminary data.</text>
</comment>
<evidence type="ECO:0000313" key="1">
    <source>
        <dbReference type="EMBL" id="CAK7943402.1"/>
    </source>
</evidence>
<dbReference type="EMBL" id="CAKLBY020000302">
    <property type="protein sequence ID" value="CAK7943402.1"/>
    <property type="molecule type" value="Genomic_DNA"/>
</dbReference>
<organism evidence="1 2">
    <name type="scientific">Peronospora matthiolae</name>
    <dbReference type="NCBI Taxonomy" id="2874970"/>
    <lineage>
        <taxon>Eukaryota</taxon>
        <taxon>Sar</taxon>
        <taxon>Stramenopiles</taxon>
        <taxon>Oomycota</taxon>
        <taxon>Peronosporomycetes</taxon>
        <taxon>Peronosporales</taxon>
        <taxon>Peronosporaceae</taxon>
        <taxon>Peronospora</taxon>
    </lineage>
</organism>
<evidence type="ECO:0000313" key="2">
    <source>
        <dbReference type="Proteomes" id="UP001162060"/>
    </source>
</evidence>